<dbReference type="InterPro" id="IPR017455">
    <property type="entry name" value="Znf_FYVE-rel"/>
</dbReference>
<dbReference type="Proteomes" id="UP000053237">
    <property type="component" value="Unassembled WGS sequence"/>
</dbReference>
<evidence type="ECO:0000256" key="1">
    <source>
        <dbReference type="ARBA" id="ARBA00022723"/>
    </source>
</evidence>
<reference evidence="6 7" key="1">
    <citation type="submission" date="2012-05" db="EMBL/GenBank/DDBJ databases">
        <title>Recombination and specialization in a pathogen metapopulation.</title>
        <authorList>
            <person name="Gardiner A."/>
            <person name="Kemen E."/>
            <person name="Schultz-Larsen T."/>
            <person name="MacLean D."/>
            <person name="Van Oosterhout C."/>
            <person name="Jones J.D.G."/>
        </authorList>
    </citation>
    <scope>NUCLEOTIDE SEQUENCE [LARGE SCALE GENOMIC DNA]</scope>
    <source>
        <strain evidence="6 7">Ac Nc2</strain>
    </source>
</reference>
<dbReference type="EMBL" id="CAIX01000050">
    <property type="protein sequence ID" value="CCI43511.1"/>
    <property type="molecule type" value="Genomic_DNA"/>
</dbReference>
<dbReference type="PANTHER" id="PTHR43102:SF2">
    <property type="entry name" value="GAF DOMAIN-CONTAINING PROTEIN"/>
    <property type="match status" value="1"/>
</dbReference>
<feature type="domain" description="FYVE-type" evidence="5">
    <location>
        <begin position="305"/>
        <end position="365"/>
    </location>
</feature>
<keyword evidence="2 4" id="KW-0863">Zinc-finger</keyword>
<evidence type="ECO:0000313" key="7">
    <source>
        <dbReference type="Proteomes" id="UP000053237"/>
    </source>
</evidence>
<evidence type="ECO:0000259" key="5">
    <source>
        <dbReference type="PROSITE" id="PS50178"/>
    </source>
</evidence>
<dbReference type="Gene3D" id="3.30.450.40">
    <property type="match status" value="1"/>
</dbReference>
<dbReference type="InParanoid" id="A0A024G9G1"/>
<dbReference type="Pfam" id="PF01363">
    <property type="entry name" value="FYVE"/>
    <property type="match status" value="1"/>
</dbReference>
<dbReference type="InterPro" id="IPR000306">
    <property type="entry name" value="Znf_FYVE"/>
</dbReference>
<dbReference type="InterPro" id="IPR011011">
    <property type="entry name" value="Znf_FYVE_PHD"/>
</dbReference>
<keyword evidence="1" id="KW-0479">Metal-binding</keyword>
<keyword evidence="3" id="KW-0862">Zinc</keyword>
<dbReference type="InterPro" id="IPR013083">
    <property type="entry name" value="Znf_RING/FYVE/PHD"/>
</dbReference>
<dbReference type="Gene3D" id="3.30.40.10">
    <property type="entry name" value="Zinc/RING finger domain, C3HC4 (zinc finger)"/>
    <property type="match status" value="1"/>
</dbReference>
<dbReference type="PROSITE" id="PS50178">
    <property type="entry name" value="ZF_FYVE"/>
    <property type="match status" value="1"/>
</dbReference>
<dbReference type="SUPFAM" id="SSF55781">
    <property type="entry name" value="GAF domain-like"/>
    <property type="match status" value="1"/>
</dbReference>
<dbReference type="SMART" id="SM00064">
    <property type="entry name" value="FYVE"/>
    <property type="match status" value="1"/>
</dbReference>
<evidence type="ECO:0000313" key="6">
    <source>
        <dbReference type="EMBL" id="CCI43511.1"/>
    </source>
</evidence>
<evidence type="ECO:0000256" key="2">
    <source>
        <dbReference type="ARBA" id="ARBA00022771"/>
    </source>
</evidence>
<proteinExistence type="predicted"/>
<dbReference type="AlphaFoldDB" id="A0A024G9G1"/>
<comment type="caution">
    <text evidence="6">The sequence shown here is derived from an EMBL/GenBank/DDBJ whole genome shotgun (WGS) entry which is preliminary data.</text>
</comment>
<evidence type="ECO:0000256" key="4">
    <source>
        <dbReference type="PROSITE-ProRule" id="PRU00091"/>
    </source>
</evidence>
<dbReference type="CDD" id="cd15745">
    <property type="entry name" value="FYVE_RUFY4"/>
    <property type="match status" value="1"/>
</dbReference>
<dbReference type="InterPro" id="IPR029016">
    <property type="entry name" value="GAF-like_dom_sf"/>
</dbReference>
<dbReference type="PANTHER" id="PTHR43102">
    <property type="entry name" value="SLR1143 PROTEIN"/>
    <property type="match status" value="1"/>
</dbReference>
<evidence type="ECO:0000256" key="3">
    <source>
        <dbReference type="ARBA" id="ARBA00022833"/>
    </source>
</evidence>
<accession>A0A024G9G1</accession>
<dbReference type="OrthoDB" id="106622at2759"/>
<keyword evidence="7" id="KW-1185">Reference proteome</keyword>
<gene>
    <name evidence="6" type="ORF">BN9_042950</name>
</gene>
<organism evidence="6 7">
    <name type="scientific">Albugo candida</name>
    <dbReference type="NCBI Taxonomy" id="65357"/>
    <lineage>
        <taxon>Eukaryota</taxon>
        <taxon>Sar</taxon>
        <taxon>Stramenopiles</taxon>
        <taxon>Oomycota</taxon>
        <taxon>Peronosporomycetes</taxon>
        <taxon>Albuginales</taxon>
        <taxon>Albuginaceae</taxon>
        <taxon>Albugo</taxon>
    </lineage>
</organism>
<dbReference type="GO" id="GO:0008270">
    <property type="term" value="F:zinc ion binding"/>
    <property type="evidence" value="ECO:0007669"/>
    <property type="project" value="UniProtKB-KW"/>
</dbReference>
<name>A0A024G9G1_9STRA</name>
<sequence>MHFYTRRKREDSTDGVFKCGKKNGSMKSVFKNPSSPTEASIQALSSHVYSIVDWNEIYTLADRCEWKEYKNGFQISMIASRQNPLVLVRGALRCSISELRNALQDDSAERTNDTLSLLFGKKSMYESTVCKSCVHIDAMQVSMNQHVSKSSTINAFAAERQVKMSSNCRVHLKNATVSKAGIQLCPIRWNYMTLSFNHLESNGFFQLFSTLHNAPMEHVNTSWSVKPSPVIGGIAIESEFYGDDKQRYTQLLFFARRVDNHPSSLLVRQAALHRLYRMAGTVHRIQALVRRRRLGAQVFSHRLVRVQNKHCNNCIRPFSILQKKGRCQLCGYTVCLQCSSIQQVERRYGRVRNTRVCNSCMERVESCNYDDVTFDDLLPPRIVPRAATSPSTAAALAQLLEDALCNASADRKSSVITVIKHMLHSVDDDSSRWENNHQDRVALLPLPKDLDNDENYSSFRRTAESEECLLEQIGSLRDSQLNDIPLKDCTLGSAQHRSYPLEYEHFTDAIPKSPFLPTEHERVKVVSTRKLQSITDIDELMILCEMAKKELNTSAALITIVDDTTQHVICSTYAPAHQEKMQRHEAICPHLIMEGKPLLLPHLSADVRFHAIGLVNKPPHFQFYCGFPLRSDNDTVVGGLCCVDVKSHDVNEVQYNAMLRLAAIASKIIQLKSEQLTST</sequence>
<dbReference type="SUPFAM" id="SSF57903">
    <property type="entry name" value="FYVE/PHD zinc finger"/>
    <property type="match status" value="1"/>
</dbReference>
<protein>
    <recommendedName>
        <fullName evidence="5">FYVE-type domain-containing protein</fullName>
    </recommendedName>
</protein>